<dbReference type="InterPro" id="IPR035983">
    <property type="entry name" value="Hect_E3_ubiquitin_ligase"/>
</dbReference>
<organism evidence="9 10">
    <name type="scientific">Diploscapter pachys</name>
    <dbReference type="NCBI Taxonomy" id="2018661"/>
    <lineage>
        <taxon>Eukaryota</taxon>
        <taxon>Metazoa</taxon>
        <taxon>Ecdysozoa</taxon>
        <taxon>Nematoda</taxon>
        <taxon>Chromadorea</taxon>
        <taxon>Rhabditida</taxon>
        <taxon>Rhabditina</taxon>
        <taxon>Rhabditomorpha</taxon>
        <taxon>Rhabditoidea</taxon>
        <taxon>Rhabditidae</taxon>
        <taxon>Diploscapter</taxon>
    </lineage>
</organism>
<evidence type="ECO:0000256" key="2">
    <source>
        <dbReference type="ARBA" id="ARBA00004906"/>
    </source>
</evidence>
<evidence type="ECO:0000256" key="6">
    <source>
        <dbReference type="PROSITE-ProRule" id="PRU00104"/>
    </source>
</evidence>
<dbReference type="PANTHER" id="PTHR11254:SF429">
    <property type="entry name" value="E3 UBIQUITIN-PROTEIN LIGASE SU(DX)"/>
    <property type="match status" value="1"/>
</dbReference>
<accession>A0A2A2KT39</accession>
<dbReference type="AlphaFoldDB" id="A0A2A2KT39"/>
<evidence type="ECO:0000256" key="3">
    <source>
        <dbReference type="ARBA" id="ARBA00012485"/>
    </source>
</evidence>
<feature type="compositionally biased region" description="Low complexity" evidence="7">
    <location>
        <begin position="18"/>
        <end position="27"/>
    </location>
</feature>
<feature type="region of interest" description="Disordered" evidence="7">
    <location>
        <begin position="1"/>
        <end position="44"/>
    </location>
</feature>
<dbReference type="Gene3D" id="3.90.1750.10">
    <property type="entry name" value="Hect, E3 ligase catalytic domains"/>
    <property type="match status" value="1"/>
</dbReference>
<dbReference type="SUPFAM" id="SSF56204">
    <property type="entry name" value="Hect, E3 ligase catalytic domain"/>
    <property type="match status" value="1"/>
</dbReference>
<comment type="caution">
    <text evidence="6">Lacks conserved residue(s) required for the propagation of feature annotation.</text>
</comment>
<dbReference type="GO" id="GO:0043161">
    <property type="term" value="P:proteasome-mediated ubiquitin-dependent protein catabolic process"/>
    <property type="evidence" value="ECO:0007669"/>
    <property type="project" value="TreeGrafter"/>
</dbReference>
<name>A0A2A2KT39_9BILA</name>
<dbReference type="InterPro" id="IPR000569">
    <property type="entry name" value="HECT_dom"/>
</dbReference>
<reference evidence="9 10" key="1">
    <citation type="journal article" date="2017" name="Curr. Biol.">
        <title>Genome architecture and evolution of a unichromosomal asexual nematode.</title>
        <authorList>
            <person name="Fradin H."/>
            <person name="Zegar C."/>
            <person name="Gutwein M."/>
            <person name="Lucas J."/>
            <person name="Kovtun M."/>
            <person name="Corcoran D."/>
            <person name="Baugh L.R."/>
            <person name="Kiontke K."/>
            <person name="Gunsalus K."/>
            <person name="Fitch D.H."/>
            <person name="Piano F."/>
        </authorList>
    </citation>
    <scope>NUCLEOTIDE SEQUENCE [LARGE SCALE GENOMIC DNA]</scope>
    <source>
        <strain evidence="9">PF1309</strain>
    </source>
</reference>
<dbReference type="PANTHER" id="PTHR11254">
    <property type="entry name" value="HECT DOMAIN UBIQUITIN-PROTEIN LIGASE"/>
    <property type="match status" value="1"/>
</dbReference>
<dbReference type="GO" id="GO:0005737">
    <property type="term" value="C:cytoplasm"/>
    <property type="evidence" value="ECO:0007669"/>
    <property type="project" value="UniProtKB-ARBA"/>
</dbReference>
<evidence type="ECO:0000256" key="1">
    <source>
        <dbReference type="ARBA" id="ARBA00000885"/>
    </source>
</evidence>
<evidence type="ECO:0000259" key="8">
    <source>
        <dbReference type="PROSITE" id="PS50237"/>
    </source>
</evidence>
<dbReference type="STRING" id="2018661.A0A2A2KT39"/>
<evidence type="ECO:0000256" key="7">
    <source>
        <dbReference type="SAM" id="MobiDB-lite"/>
    </source>
</evidence>
<evidence type="ECO:0000313" key="9">
    <source>
        <dbReference type="EMBL" id="PAV77091.1"/>
    </source>
</evidence>
<feature type="compositionally biased region" description="Polar residues" evidence="7">
    <location>
        <begin position="35"/>
        <end position="44"/>
    </location>
</feature>
<evidence type="ECO:0000313" key="10">
    <source>
        <dbReference type="Proteomes" id="UP000218231"/>
    </source>
</evidence>
<keyword evidence="10" id="KW-1185">Reference proteome</keyword>
<evidence type="ECO:0000256" key="4">
    <source>
        <dbReference type="ARBA" id="ARBA00022679"/>
    </source>
</evidence>
<comment type="catalytic activity">
    <reaction evidence="1">
        <text>S-ubiquitinyl-[E2 ubiquitin-conjugating enzyme]-L-cysteine + [acceptor protein]-L-lysine = [E2 ubiquitin-conjugating enzyme]-L-cysteine + N(6)-ubiquitinyl-[acceptor protein]-L-lysine.</text>
        <dbReference type="EC" id="2.3.2.26"/>
    </reaction>
</comment>
<sequence length="194" mass="20945">MSSTNQLNGLNGLGVGSGSQSSSGTLSAQNLFPGPSSSAGTNPATVNCTLPAGISGNNSGDTVTMATVPTGQSNSAPTFVKITVFRTSLLEDSLREVMRGNPHDLRRRLYIQFRGEGLDYVSATREWFSLLSREVLSPMHGLFIHASNNNNLLKINPALCVNPDHLEHFEFIGRFIAMRSLKLGVLIFSQIFDM</sequence>
<dbReference type="GO" id="GO:0061630">
    <property type="term" value="F:ubiquitin protein ligase activity"/>
    <property type="evidence" value="ECO:0007669"/>
    <property type="project" value="UniProtKB-EC"/>
</dbReference>
<keyword evidence="5 6" id="KW-0833">Ubl conjugation pathway</keyword>
<dbReference type="FunFam" id="3.90.1750.10:FF:000079">
    <property type="entry name" value="E3 ubiquitin-protein ligase"/>
    <property type="match status" value="1"/>
</dbReference>
<protein>
    <recommendedName>
        <fullName evidence="3">HECT-type E3 ubiquitin transferase</fullName>
        <ecNumber evidence="3">2.3.2.26</ecNumber>
    </recommendedName>
</protein>
<dbReference type="InterPro" id="IPR050409">
    <property type="entry name" value="E3_ubiq-protein_ligase"/>
</dbReference>
<comment type="pathway">
    <text evidence="2">Protein modification; protein ubiquitination.</text>
</comment>
<dbReference type="EC" id="2.3.2.26" evidence="3"/>
<feature type="domain" description="HECT" evidence="8">
    <location>
        <begin position="101"/>
        <end position="178"/>
    </location>
</feature>
<dbReference type="PROSITE" id="PS50237">
    <property type="entry name" value="HECT"/>
    <property type="match status" value="1"/>
</dbReference>
<dbReference type="Proteomes" id="UP000218231">
    <property type="component" value="Unassembled WGS sequence"/>
</dbReference>
<dbReference type="EMBL" id="LIAE01007780">
    <property type="protein sequence ID" value="PAV77091.1"/>
    <property type="molecule type" value="Genomic_DNA"/>
</dbReference>
<keyword evidence="4" id="KW-0808">Transferase</keyword>
<comment type="caution">
    <text evidence="9">The sequence shown here is derived from an EMBL/GenBank/DDBJ whole genome shotgun (WGS) entry which is preliminary data.</text>
</comment>
<evidence type="ECO:0000256" key="5">
    <source>
        <dbReference type="ARBA" id="ARBA00022786"/>
    </source>
</evidence>
<gene>
    <name evidence="9" type="ORF">WR25_18430</name>
</gene>
<feature type="compositionally biased region" description="Low complexity" evidence="7">
    <location>
        <begin position="1"/>
        <end position="10"/>
    </location>
</feature>
<dbReference type="OrthoDB" id="423283at2759"/>
<dbReference type="GO" id="GO:0016567">
    <property type="term" value="P:protein ubiquitination"/>
    <property type="evidence" value="ECO:0007669"/>
    <property type="project" value="TreeGrafter"/>
</dbReference>
<proteinExistence type="predicted"/>